<feature type="non-terminal residue" evidence="2">
    <location>
        <position position="69"/>
    </location>
</feature>
<feature type="region of interest" description="Disordered" evidence="1">
    <location>
        <begin position="1"/>
        <end position="21"/>
    </location>
</feature>
<evidence type="ECO:0000313" key="3">
    <source>
        <dbReference type="Proteomes" id="UP000837857"/>
    </source>
</evidence>
<accession>A0ABN8IYZ6</accession>
<name>A0ABN8IYZ6_9NEOP</name>
<protein>
    <submittedName>
        <fullName evidence="2">Uncharacterized protein</fullName>
    </submittedName>
</protein>
<sequence>MGGEGDGRRRDGRPRRARYQEPIFREECSEHVRRDAPRMPHQGKLGEIGACERDGRTLKIGVRSQRPRR</sequence>
<dbReference type="Proteomes" id="UP000837857">
    <property type="component" value="Chromosome 4"/>
</dbReference>
<reference evidence="2" key="1">
    <citation type="submission" date="2022-03" db="EMBL/GenBank/DDBJ databases">
        <authorList>
            <person name="Martin H S."/>
        </authorList>
    </citation>
    <scope>NUCLEOTIDE SEQUENCE</scope>
</reference>
<gene>
    <name evidence="2" type="ORF">IPOD504_LOCUS13872</name>
</gene>
<organism evidence="2 3">
    <name type="scientific">Iphiclides podalirius</name>
    <name type="common">scarce swallowtail</name>
    <dbReference type="NCBI Taxonomy" id="110791"/>
    <lineage>
        <taxon>Eukaryota</taxon>
        <taxon>Metazoa</taxon>
        <taxon>Ecdysozoa</taxon>
        <taxon>Arthropoda</taxon>
        <taxon>Hexapoda</taxon>
        <taxon>Insecta</taxon>
        <taxon>Pterygota</taxon>
        <taxon>Neoptera</taxon>
        <taxon>Endopterygota</taxon>
        <taxon>Lepidoptera</taxon>
        <taxon>Glossata</taxon>
        <taxon>Ditrysia</taxon>
        <taxon>Papilionoidea</taxon>
        <taxon>Papilionidae</taxon>
        <taxon>Papilioninae</taxon>
        <taxon>Iphiclides</taxon>
    </lineage>
</organism>
<proteinExistence type="predicted"/>
<keyword evidence="3" id="KW-1185">Reference proteome</keyword>
<evidence type="ECO:0000313" key="2">
    <source>
        <dbReference type="EMBL" id="CAH2067435.1"/>
    </source>
</evidence>
<dbReference type="EMBL" id="OW152816">
    <property type="protein sequence ID" value="CAH2067435.1"/>
    <property type="molecule type" value="Genomic_DNA"/>
</dbReference>
<evidence type="ECO:0000256" key="1">
    <source>
        <dbReference type="SAM" id="MobiDB-lite"/>
    </source>
</evidence>